<dbReference type="SMART" id="SM00388">
    <property type="entry name" value="HisKA"/>
    <property type="match status" value="1"/>
</dbReference>
<dbReference type="EMBL" id="BSDD01000003">
    <property type="protein sequence ID" value="GLH70506.1"/>
    <property type="molecule type" value="Genomic_DNA"/>
</dbReference>
<comment type="caution">
    <text evidence="12">The sequence shown here is derived from an EMBL/GenBank/DDBJ whole genome shotgun (WGS) entry which is preliminary data.</text>
</comment>
<keyword evidence="6" id="KW-0808">Transferase</keyword>
<dbReference type="PANTHER" id="PTHR44936:SF10">
    <property type="entry name" value="SENSOR PROTEIN RSTB"/>
    <property type="match status" value="1"/>
</dbReference>
<dbReference type="InterPro" id="IPR036097">
    <property type="entry name" value="HisK_dim/P_sf"/>
</dbReference>
<dbReference type="Pfam" id="PF00512">
    <property type="entry name" value="HisKA"/>
    <property type="match status" value="1"/>
</dbReference>
<evidence type="ECO:0000256" key="7">
    <source>
        <dbReference type="ARBA" id="ARBA00022741"/>
    </source>
</evidence>
<name>A0ABQ5Q7W7_9BACT</name>
<comment type="subcellular location">
    <subcellularLocation>
        <location evidence="2">Cell membrane</location>
        <topology evidence="2">Multi-pass membrane protein</topology>
    </subcellularLocation>
</comment>
<dbReference type="PANTHER" id="PTHR44936">
    <property type="entry name" value="SENSOR PROTEIN CREC"/>
    <property type="match status" value="1"/>
</dbReference>
<dbReference type="Proteomes" id="UP001165089">
    <property type="component" value="Unassembled WGS sequence"/>
</dbReference>
<evidence type="ECO:0000313" key="12">
    <source>
        <dbReference type="EMBL" id="GLH70506.1"/>
    </source>
</evidence>
<sequence length="433" mass="45623">MWRGYPSPMPPPHEPLSGGSLSWLVRFRWITAVMQAATILGAVWVLEDELPLGPLFALVAIGALSNLFLARRLRGGGPATASLPGLMLGLDIFLLTGLLYFSGGPSNPFTAIYLVHVTLAAVVMRGAWAWALGLLSTLGFGLLFFWHVPVESLSHMAHRGGGFSLHLLGMWLAFAVTATLIAAFVGRVTDALRQREAELTALRDLAARQTRLAALTTLAAGVAHELGTPLGTIAVAAKELQRTAERLGADGFAVGQDAALIRQEADRCRRILDQMAGPAGSPPGEQPEPLAWEELASALRAALGPAEQARLDLRLPPGASGPVPREGLLRTLRALLGNAFEATSAQGRVSLSAEGTDGGWRIRIQDQGVGMSPEVLARAGEPFFTTKPPGGGMGLGLFLARTFAEELGGTLTLDSAQGRGTTVDLAWPEAPHG</sequence>
<evidence type="ECO:0000256" key="6">
    <source>
        <dbReference type="ARBA" id="ARBA00022679"/>
    </source>
</evidence>
<feature type="transmembrane region" description="Helical" evidence="10">
    <location>
        <begin position="27"/>
        <end position="46"/>
    </location>
</feature>
<keyword evidence="5" id="KW-0597">Phosphoprotein</keyword>
<keyword evidence="10" id="KW-0812">Transmembrane</keyword>
<feature type="domain" description="Histidine kinase" evidence="11">
    <location>
        <begin position="221"/>
        <end position="431"/>
    </location>
</feature>
<dbReference type="PRINTS" id="PR00344">
    <property type="entry name" value="BCTRLSENSOR"/>
</dbReference>
<dbReference type="SUPFAM" id="SSF55874">
    <property type="entry name" value="ATPase domain of HSP90 chaperone/DNA topoisomerase II/histidine kinase"/>
    <property type="match status" value="1"/>
</dbReference>
<evidence type="ECO:0000256" key="1">
    <source>
        <dbReference type="ARBA" id="ARBA00000085"/>
    </source>
</evidence>
<keyword evidence="10" id="KW-1133">Transmembrane helix</keyword>
<keyword evidence="4" id="KW-1003">Cell membrane</keyword>
<keyword evidence="13" id="KW-1185">Reference proteome</keyword>
<dbReference type="CDD" id="cd00082">
    <property type="entry name" value="HisKA"/>
    <property type="match status" value="1"/>
</dbReference>
<reference evidence="12 13" key="1">
    <citation type="journal article" date="2023" name="Antonie Van Leeuwenhoek">
        <title>Mesoterricola silvestris gen. nov., sp. nov., Mesoterricola sediminis sp. nov., Geothrix oryzae sp. nov., Geothrix edaphica sp. nov., Geothrix rubra sp. nov., and Geothrix limicola sp. nov., six novel members of Acidobacteriota isolated from soils.</title>
        <authorList>
            <person name="Itoh H."/>
            <person name="Sugisawa Y."/>
            <person name="Mise K."/>
            <person name="Xu Z."/>
            <person name="Kuniyasu M."/>
            <person name="Ushijima N."/>
            <person name="Kawano K."/>
            <person name="Kobayashi E."/>
            <person name="Shiratori Y."/>
            <person name="Masuda Y."/>
            <person name="Senoo K."/>
        </authorList>
    </citation>
    <scope>NUCLEOTIDE SEQUENCE [LARGE SCALE GENOMIC DNA]</scope>
    <source>
        <strain evidence="12 13">Red803</strain>
    </source>
</reference>
<proteinExistence type="predicted"/>
<dbReference type="InterPro" id="IPR003594">
    <property type="entry name" value="HATPase_dom"/>
</dbReference>
<evidence type="ECO:0000256" key="10">
    <source>
        <dbReference type="SAM" id="Phobius"/>
    </source>
</evidence>
<evidence type="ECO:0000256" key="8">
    <source>
        <dbReference type="ARBA" id="ARBA00022777"/>
    </source>
</evidence>
<keyword evidence="8" id="KW-0418">Kinase</keyword>
<keyword evidence="7" id="KW-0547">Nucleotide-binding</keyword>
<evidence type="ECO:0000256" key="9">
    <source>
        <dbReference type="ARBA" id="ARBA00022840"/>
    </source>
</evidence>
<gene>
    <name evidence="12" type="ORF">GETHPA_20390</name>
</gene>
<dbReference type="InterPro" id="IPR005467">
    <property type="entry name" value="His_kinase_dom"/>
</dbReference>
<evidence type="ECO:0000256" key="5">
    <source>
        <dbReference type="ARBA" id="ARBA00022553"/>
    </source>
</evidence>
<dbReference type="PROSITE" id="PS50109">
    <property type="entry name" value="HIS_KIN"/>
    <property type="match status" value="1"/>
</dbReference>
<evidence type="ECO:0000313" key="13">
    <source>
        <dbReference type="Proteomes" id="UP001165089"/>
    </source>
</evidence>
<dbReference type="InterPro" id="IPR003661">
    <property type="entry name" value="HisK_dim/P_dom"/>
</dbReference>
<feature type="transmembrane region" description="Helical" evidence="10">
    <location>
        <begin position="52"/>
        <end position="69"/>
    </location>
</feature>
<dbReference type="Gene3D" id="3.30.565.10">
    <property type="entry name" value="Histidine kinase-like ATPase, C-terminal domain"/>
    <property type="match status" value="1"/>
</dbReference>
<dbReference type="InterPro" id="IPR004358">
    <property type="entry name" value="Sig_transdc_His_kin-like_C"/>
</dbReference>
<dbReference type="InterPro" id="IPR050980">
    <property type="entry name" value="2C_sensor_his_kinase"/>
</dbReference>
<dbReference type="Gene3D" id="1.10.287.130">
    <property type="match status" value="1"/>
</dbReference>
<dbReference type="InterPro" id="IPR036890">
    <property type="entry name" value="HATPase_C_sf"/>
</dbReference>
<accession>A0ABQ5Q7W7</accession>
<organism evidence="12 13">
    <name type="scientific">Geothrix rubra</name>
    <dbReference type="NCBI Taxonomy" id="2927977"/>
    <lineage>
        <taxon>Bacteria</taxon>
        <taxon>Pseudomonadati</taxon>
        <taxon>Acidobacteriota</taxon>
        <taxon>Holophagae</taxon>
        <taxon>Holophagales</taxon>
        <taxon>Holophagaceae</taxon>
        <taxon>Geothrix</taxon>
    </lineage>
</organism>
<dbReference type="SMART" id="SM00387">
    <property type="entry name" value="HATPase_c"/>
    <property type="match status" value="1"/>
</dbReference>
<keyword evidence="10" id="KW-0472">Membrane</keyword>
<evidence type="ECO:0000256" key="2">
    <source>
        <dbReference type="ARBA" id="ARBA00004651"/>
    </source>
</evidence>
<feature type="transmembrane region" description="Helical" evidence="10">
    <location>
        <begin position="168"/>
        <end position="186"/>
    </location>
</feature>
<protein>
    <recommendedName>
        <fullName evidence="3">histidine kinase</fullName>
        <ecNumber evidence="3">2.7.13.3</ecNumber>
    </recommendedName>
</protein>
<dbReference type="EC" id="2.7.13.3" evidence="3"/>
<evidence type="ECO:0000256" key="3">
    <source>
        <dbReference type="ARBA" id="ARBA00012438"/>
    </source>
</evidence>
<keyword evidence="9" id="KW-0067">ATP-binding</keyword>
<dbReference type="Pfam" id="PF02518">
    <property type="entry name" value="HATPase_c"/>
    <property type="match status" value="1"/>
</dbReference>
<feature type="transmembrane region" description="Helical" evidence="10">
    <location>
        <begin position="129"/>
        <end position="148"/>
    </location>
</feature>
<comment type="catalytic activity">
    <reaction evidence="1">
        <text>ATP + protein L-histidine = ADP + protein N-phospho-L-histidine.</text>
        <dbReference type="EC" id="2.7.13.3"/>
    </reaction>
</comment>
<dbReference type="SUPFAM" id="SSF47384">
    <property type="entry name" value="Homodimeric domain of signal transducing histidine kinase"/>
    <property type="match status" value="1"/>
</dbReference>
<evidence type="ECO:0000256" key="4">
    <source>
        <dbReference type="ARBA" id="ARBA00022475"/>
    </source>
</evidence>
<evidence type="ECO:0000259" key="11">
    <source>
        <dbReference type="PROSITE" id="PS50109"/>
    </source>
</evidence>